<dbReference type="CDD" id="cd08566">
    <property type="entry name" value="GDPD_AtGDE_like"/>
    <property type="match status" value="1"/>
</dbReference>
<organism evidence="3 5">
    <name type="scientific">Muribaculum intestinale</name>
    <dbReference type="NCBI Taxonomy" id="1796646"/>
    <lineage>
        <taxon>Bacteria</taxon>
        <taxon>Pseudomonadati</taxon>
        <taxon>Bacteroidota</taxon>
        <taxon>Bacteroidia</taxon>
        <taxon>Bacteroidales</taxon>
        <taxon>Muribaculaceae</taxon>
        <taxon>Muribaculum</taxon>
    </lineage>
</organism>
<reference evidence="3" key="2">
    <citation type="submission" date="2017-04" db="EMBL/GenBank/DDBJ databases">
        <title>Complete Genome Sequences of Twelve Strains of a Stable Defined Moderately Diverse Mouse Microbiota 2 (sDMDMm2).</title>
        <authorList>
            <person name="Uchimura Y."/>
            <person name="Wyss M."/>
            <person name="Brugiroux S."/>
            <person name="Limenitakis J.P."/>
            <person name="Stecher B."/>
            <person name="McCoy K.D."/>
            <person name="Macpherson A.J."/>
        </authorList>
    </citation>
    <scope>NUCLEOTIDE SEQUENCE</scope>
    <source>
        <strain evidence="3">YL27</strain>
    </source>
</reference>
<keyword evidence="1" id="KW-0732">Signal</keyword>
<dbReference type="PANTHER" id="PTHR46320">
    <property type="entry name" value="GLYCEROPHOSPHODIESTER PHOSPHODIESTERASE 1"/>
    <property type="match status" value="1"/>
</dbReference>
<dbReference type="EMBL" id="SRYD01000005">
    <property type="protein sequence ID" value="TGY76099.1"/>
    <property type="molecule type" value="Genomic_DNA"/>
</dbReference>
<evidence type="ECO:0000313" key="5">
    <source>
        <dbReference type="Proteomes" id="UP000186351"/>
    </source>
</evidence>
<dbReference type="GO" id="GO:0005886">
    <property type="term" value="C:plasma membrane"/>
    <property type="evidence" value="ECO:0007669"/>
    <property type="project" value="TreeGrafter"/>
</dbReference>
<evidence type="ECO:0000259" key="2">
    <source>
        <dbReference type="PROSITE" id="PS51704"/>
    </source>
</evidence>
<feature type="domain" description="GP-PDE" evidence="2">
    <location>
        <begin position="50"/>
        <end position="308"/>
    </location>
</feature>
<dbReference type="KEGG" id="pary:A4V02_13165"/>
<dbReference type="EMBL" id="CP015402">
    <property type="protein sequence ID" value="ANU64882.2"/>
    <property type="molecule type" value="Genomic_DNA"/>
</dbReference>
<dbReference type="GO" id="GO:0006644">
    <property type="term" value="P:phospholipid metabolic process"/>
    <property type="evidence" value="ECO:0007669"/>
    <property type="project" value="TreeGrafter"/>
</dbReference>
<dbReference type="Pfam" id="PF16387">
    <property type="entry name" value="DUF4996"/>
    <property type="match status" value="1"/>
</dbReference>
<dbReference type="Proteomes" id="UP000306630">
    <property type="component" value="Unassembled WGS sequence"/>
</dbReference>
<dbReference type="GeneID" id="65537825"/>
<dbReference type="Pfam" id="PF03009">
    <property type="entry name" value="GDPD"/>
    <property type="match status" value="1"/>
</dbReference>
<proteinExistence type="predicted"/>
<evidence type="ECO:0000313" key="3">
    <source>
        <dbReference type="EMBL" id="ANU64882.2"/>
    </source>
</evidence>
<reference evidence="4 6" key="3">
    <citation type="submission" date="2019-04" db="EMBL/GenBank/DDBJ databases">
        <title>Microbes associate with the intestines of laboratory mice.</title>
        <authorList>
            <person name="Navarre W."/>
            <person name="Wong E."/>
            <person name="Huang K."/>
            <person name="Tropini C."/>
            <person name="Ng K."/>
            <person name="Yu B."/>
        </authorList>
    </citation>
    <scope>NUCLEOTIDE SEQUENCE [LARGE SCALE GENOMIC DNA]</scope>
    <source>
        <strain evidence="4 6">NM06_A21</strain>
    </source>
</reference>
<dbReference type="InterPro" id="IPR032160">
    <property type="entry name" value="DUF4996"/>
</dbReference>
<accession>A0A1Z2XFW1</accession>
<accession>A0A1B1SDG7</accession>
<dbReference type="GO" id="GO:0008889">
    <property type="term" value="F:glycerophosphodiester phosphodiesterase activity"/>
    <property type="evidence" value="ECO:0007669"/>
    <property type="project" value="TreeGrafter"/>
</dbReference>
<gene>
    <name evidence="3" type="ORF">A4V02_13165</name>
    <name evidence="4" type="ORF">E5333_01865</name>
</gene>
<dbReference type="SUPFAM" id="SSF51695">
    <property type="entry name" value="PLC-like phosphodiesterases"/>
    <property type="match status" value="1"/>
</dbReference>
<dbReference type="GO" id="GO:0006580">
    <property type="term" value="P:ethanolamine metabolic process"/>
    <property type="evidence" value="ECO:0007669"/>
    <property type="project" value="TreeGrafter"/>
</dbReference>
<feature type="chain" id="PRO_5013131063" evidence="1">
    <location>
        <begin position="21"/>
        <end position="315"/>
    </location>
</feature>
<dbReference type="InterPro" id="IPR017946">
    <property type="entry name" value="PLC-like_Pdiesterase_TIM-brl"/>
</dbReference>
<dbReference type="PANTHER" id="PTHR46320:SF1">
    <property type="entry name" value="GLYCEROPHOSPHODIESTER PHOSPHODIESTERASE 1"/>
    <property type="match status" value="1"/>
</dbReference>
<reference evidence="5" key="1">
    <citation type="submission" date="2016-04" db="EMBL/GenBank/DDBJ databases">
        <title>Complete Genome Sequences of Twelve Strains of a Stable Defined Moderately Diverse Mouse Microbiota 2 (sDMDMm2).</title>
        <authorList>
            <person name="Uchimura Y."/>
            <person name="Wyss M."/>
            <person name="Brugiroux S."/>
            <person name="Limenitakis J.P."/>
            <person name="Stecher B."/>
            <person name="McCoy K.D."/>
            <person name="Macpherson A.J."/>
        </authorList>
    </citation>
    <scope>NUCLEOTIDE SEQUENCE [LARGE SCALE GENOMIC DNA]</scope>
    <source>
        <strain evidence="5">YL27</strain>
    </source>
</reference>
<dbReference type="PROSITE" id="PS51704">
    <property type="entry name" value="GP_PDE"/>
    <property type="match status" value="1"/>
</dbReference>
<name>A0A1B1SDG7_9BACT</name>
<dbReference type="PROSITE" id="PS51257">
    <property type="entry name" value="PROKAR_LIPOPROTEIN"/>
    <property type="match status" value="1"/>
</dbReference>
<dbReference type="Gene3D" id="3.20.20.190">
    <property type="entry name" value="Phosphatidylinositol (PI) phosphodiesterase"/>
    <property type="match status" value="1"/>
</dbReference>
<feature type="signal peptide" evidence="1">
    <location>
        <begin position="1"/>
        <end position="20"/>
    </location>
</feature>
<dbReference type="GO" id="GO:0070291">
    <property type="term" value="P:N-acylethanolamine metabolic process"/>
    <property type="evidence" value="ECO:0007669"/>
    <property type="project" value="TreeGrafter"/>
</dbReference>
<keyword evidence="5" id="KW-1185">Reference proteome</keyword>
<dbReference type="RefSeq" id="WP_084274157.1">
    <property type="nucleotide sequence ID" value="NZ_CAJTAP010000002.1"/>
</dbReference>
<sequence>MKFSNFIFAGLMAFSMAACSSGKSNEPVKEYANRAERVIAALNDPSTDYVVVVSHRGDWRNYPENSIAAIESVIRMGVDVMELDLKLTSDSVLVLCHDHTIDRTTTGKGRVSDITYDSIASCYLKTAHNVATSNHRMPTLREALEVCKDRIVVNIDQGFQYYDLVMKITDSLGVTDQMLIKGKKPMAYVDSIMGAYPEKMMYMPIIDINKTKGQALFAEYIESGTVPLAYEVCWQTPGAELDSCLADIKKQNSKIWVNTLWPSLCGGDGAGMYDDYAYDNGAECYKKVLDLGASIIQTDRPELLISYLKSIGRHD</sequence>
<dbReference type="Proteomes" id="UP000186351">
    <property type="component" value="Chromosome"/>
</dbReference>
<evidence type="ECO:0000313" key="4">
    <source>
        <dbReference type="EMBL" id="TGY76099.1"/>
    </source>
</evidence>
<dbReference type="AlphaFoldDB" id="A0A1B1SDG7"/>
<dbReference type="InterPro" id="IPR030395">
    <property type="entry name" value="GP_PDE_dom"/>
</dbReference>
<protein>
    <submittedName>
        <fullName evidence="3 4">Glycerophosphodiester phosphodiesterase</fullName>
    </submittedName>
</protein>
<evidence type="ECO:0000256" key="1">
    <source>
        <dbReference type="SAM" id="SignalP"/>
    </source>
</evidence>
<evidence type="ECO:0000313" key="6">
    <source>
        <dbReference type="Proteomes" id="UP000306630"/>
    </source>
</evidence>
<dbReference type="OrthoDB" id="384721at2"/>
<dbReference type="STRING" id="1796646.A4V02_13165"/>